<evidence type="ECO:0000256" key="4">
    <source>
        <dbReference type="ARBA" id="ARBA00023239"/>
    </source>
</evidence>
<reference evidence="9" key="1">
    <citation type="submission" date="2016-09" db="EMBL/GenBank/DDBJ databases">
        <authorList>
            <person name="Jeantristanb JTB J.-T."/>
            <person name="Ricardo R."/>
        </authorList>
    </citation>
    <scope>NUCLEOTIDE SEQUENCE [LARGE SCALE GENOMIC DNA]</scope>
</reference>
<protein>
    <submittedName>
        <fullName evidence="8">BQ2448_979 protein</fullName>
    </submittedName>
</protein>
<dbReference type="GO" id="GO:0016798">
    <property type="term" value="F:hydrolase activity, acting on glycosyl bonds"/>
    <property type="evidence" value="ECO:0007669"/>
    <property type="project" value="UniProtKB-KW"/>
</dbReference>
<dbReference type="InterPro" id="IPR007342">
    <property type="entry name" value="PsuG"/>
</dbReference>
<dbReference type="AlphaFoldDB" id="A0A238FCI9"/>
<evidence type="ECO:0000313" key="8">
    <source>
        <dbReference type="EMBL" id="SCV68858.1"/>
    </source>
</evidence>
<keyword evidence="9" id="KW-1185">Reference proteome</keyword>
<evidence type="ECO:0000259" key="7">
    <source>
        <dbReference type="Pfam" id="PF00294"/>
    </source>
</evidence>
<keyword evidence="1" id="KW-0479">Metal-binding</keyword>
<evidence type="ECO:0000256" key="2">
    <source>
        <dbReference type="ARBA" id="ARBA00022801"/>
    </source>
</evidence>
<feature type="domain" description="Carbohydrate kinase PfkB" evidence="7">
    <location>
        <begin position="423"/>
        <end position="631"/>
    </location>
</feature>
<evidence type="ECO:0000256" key="1">
    <source>
        <dbReference type="ARBA" id="ARBA00022723"/>
    </source>
</evidence>
<feature type="compositionally biased region" description="Pro residues" evidence="6">
    <location>
        <begin position="403"/>
        <end position="417"/>
    </location>
</feature>
<dbReference type="Pfam" id="PF04227">
    <property type="entry name" value="Indigoidine_A"/>
    <property type="match status" value="1"/>
</dbReference>
<proteinExistence type="predicted"/>
<dbReference type="EMBL" id="FMSP01000003">
    <property type="protein sequence ID" value="SCV68858.1"/>
    <property type="molecule type" value="Genomic_DNA"/>
</dbReference>
<gene>
    <name evidence="8" type="ORF">BQ2448_979</name>
</gene>
<dbReference type="STRING" id="269621.A0A238FCI9"/>
<name>A0A238FCI9_9BASI</name>
<dbReference type="SUPFAM" id="SSF53613">
    <property type="entry name" value="Ribokinase-like"/>
    <property type="match status" value="1"/>
</dbReference>
<accession>A0A238FCI9</accession>
<keyword evidence="3" id="KW-0464">Manganese</keyword>
<dbReference type="PANTHER" id="PTHR42909">
    <property type="entry name" value="ZGC:136858"/>
    <property type="match status" value="1"/>
</dbReference>
<keyword evidence="4" id="KW-0456">Lyase</keyword>
<dbReference type="Gene3D" id="3.40.1190.20">
    <property type="match status" value="1"/>
</dbReference>
<dbReference type="Gene3D" id="3.40.1790.10">
    <property type="entry name" value="Indigoidine synthase domain"/>
    <property type="match status" value="1"/>
</dbReference>
<dbReference type="GO" id="GO:0046872">
    <property type="term" value="F:metal ion binding"/>
    <property type="evidence" value="ECO:0007669"/>
    <property type="project" value="UniProtKB-KW"/>
</dbReference>
<dbReference type="GO" id="GO:0005737">
    <property type="term" value="C:cytoplasm"/>
    <property type="evidence" value="ECO:0007669"/>
    <property type="project" value="TreeGrafter"/>
</dbReference>
<dbReference type="GO" id="GO:0004730">
    <property type="term" value="F:pseudouridylate synthase activity"/>
    <property type="evidence" value="ECO:0007669"/>
    <property type="project" value="InterPro"/>
</dbReference>
<dbReference type="InterPro" id="IPR029056">
    <property type="entry name" value="Ribokinase-like"/>
</dbReference>
<dbReference type="InterPro" id="IPR022830">
    <property type="entry name" value="Indigdn_synthA-like"/>
</dbReference>
<dbReference type="PANTHER" id="PTHR42909:SF1">
    <property type="entry name" value="CARBOHYDRATE KINASE PFKB DOMAIN-CONTAINING PROTEIN"/>
    <property type="match status" value="1"/>
</dbReference>
<organism evidence="8 9">
    <name type="scientific">Microbotryum intermedium</name>
    <dbReference type="NCBI Taxonomy" id="269621"/>
    <lineage>
        <taxon>Eukaryota</taxon>
        <taxon>Fungi</taxon>
        <taxon>Dikarya</taxon>
        <taxon>Basidiomycota</taxon>
        <taxon>Pucciniomycotina</taxon>
        <taxon>Microbotryomycetes</taxon>
        <taxon>Microbotryales</taxon>
        <taxon>Microbotryaceae</taxon>
        <taxon>Microbotryum</taxon>
    </lineage>
</organism>
<dbReference type="Pfam" id="PF00294">
    <property type="entry name" value="PfkB"/>
    <property type="match status" value="1"/>
</dbReference>
<feature type="region of interest" description="Disordered" evidence="6">
    <location>
        <begin position="384"/>
        <end position="417"/>
    </location>
</feature>
<dbReference type="InterPro" id="IPR011611">
    <property type="entry name" value="PfkB_dom"/>
</dbReference>
<keyword evidence="2" id="KW-0378">Hydrolase</keyword>
<sequence length="813" mass="86167">MASVRIPTRRICSCMKTGRTFSTSSLQRWRLPSTSSLASLPIDVHPSVLQAQAEKAPIVALESTLITHGKSEECMSPPHSYELPLECEAILRDQDVVPATIAILDGRIKVGLEPQQLAQLADRSQSAKTDKSQPEVWKVGRRELAACLVKGFSGGTTVSATMAVAHMVGIKIFSTGGIGGVHRGAESSFDISSDLIALADTPVAVVCAGSKSILDIGLTLEYLEAHAVPVASLGTDEWPAFYSPNSGFKSPMRINSECEAAEIIAMTDRLGLQSSLLLGVPIPREHHDDGSAIQEAVEQAVRESVGNGMAKSGKAVTPWLLERVGHLTKGKAITSSEFLIRPRLAVLRWTVADDALVTDRALIKNNVRVGGLLAHECARLGDHPISRHMPMLSGSSPRSTTSPPAPPVPAATSPPPSPASAALVVIGSLAVDISMIPTSTPLQTTSPGSVSISLGGVAGNVGAAARSIGVSDVLLVAAIGDDPLGSLARTRLWDRGMRSDGLISSIRDGRTATCGYLLDEKGGLVGGVADMSIAASLPVQEVLERLRHAKPSTVVMDGNLSPSVLTAVLGYCWEKEIKTIFEPTSNVQSLKILRALSDPFPSSIGFPRSNETPYASLITPNIHELQTLYEHVTGTSPIKPHWEAGNWFDFITLPHHLLARDLPEWITKQGVVQMAVRLLPLFGCVLIKAGEKGVVVIQRISGGDRVTQWRQKQGKNVVVAPCTKTGRETVVVSYFEGIQIDEGEIVSVTGAGDSLAGALGALMSRGKRLDDFDELKSIVDIAQQAAVRTLKSSEAVGDLAGLKELLPALTEGP</sequence>
<dbReference type="SUPFAM" id="SSF110581">
    <property type="entry name" value="Indigoidine synthase A-like"/>
    <property type="match status" value="1"/>
</dbReference>
<evidence type="ECO:0000256" key="3">
    <source>
        <dbReference type="ARBA" id="ARBA00023211"/>
    </source>
</evidence>
<evidence type="ECO:0000256" key="5">
    <source>
        <dbReference type="ARBA" id="ARBA00023295"/>
    </source>
</evidence>
<evidence type="ECO:0000256" key="6">
    <source>
        <dbReference type="SAM" id="MobiDB-lite"/>
    </source>
</evidence>
<keyword evidence="5" id="KW-0326">Glycosidase</keyword>
<dbReference type="OrthoDB" id="198885at2759"/>
<evidence type="ECO:0000313" key="9">
    <source>
        <dbReference type="Proteomes" id="UP000198372"/>
    </source>
</evidence>
<dbReference type="Proteomes" id="UP000198372">
    <property type="component" value="Unassembled WGS sequence"/>
</dbReference>